<dbReference type="InterPro" id="IPR029063">
    <property type="entry name" value="SAM-dependent_MTases_sf"/>
</dbReference>
<dbReference type="CDD" id="cd02440">
    <property type="entry name" value="AdoMet_MTases"/>
    <property type="match status" value="1"/>
</dbReference>
<dbReference type="PANTHER" id="PTHR35276">
    <property type="entry name" value="S-ADENOSYL-L-METHIONINE-DEPENDENT METHYLTRANSFERASES SUPERFAMILY PROTEIN"/>
    <property type="match status" value="1"/>
</dbReference>
<evidence type="ECO:0000313" key="2">
    <source>
        <dbReference type="Proteomes" id="UP000824123"/>
    </source>
</evidence>
<keyword evidence="1" id="KW-0489">Methyltransferase</keyword>
<reference evidence="1" key="2">
    <citation type="journal article" date="2021" name="PeerJ">
        <title>Extensive microbial diversity within the chicken gut microbiome revealed by metagenomics and culture.</title>
        <authorList>
            <person name="Gilroy R."/>
            <person name="Ravi A."/>
            <person name="Getino M."/>
            <person name="Pursley I."/>
            <person name="Horton D.L."/>
            <person name="Alikhan N.F."/>
            <person name="Baker D."/>
            <person name="Gharbi K."/>
            <person name="Hall N."/>
            <person name="Watson M."/>
            <person name="Adriaenssens E.M."/>
            <person name="Foster-Nyarko E."/>
            <person name="Jarju S."/>
            <person name="Secka A."/>
            <person name="Antonio M."/>
            <person name="Oren A."/>
            <person name="Chaudhuri R.R."/>
            <person name="La Ragione R."/>
            <person name="Hildebrand F."/>
            <person name="Pallen M.J."/>
        </authorList>
    </citation>
    <scope>NUCLEOTIDE SEQUENCE</scope>
    <source>
        <strain evidence="1">ChiSxjej2B14-8506</strain>
    </source>
</reference>
<accession>A0A9D1LS94</accession>
<gene>
    <name evidence="1" type="ORF">IAC59_07095</name>
</gene>
<dbReference type="GO" id="GO:0032259">
    <property type="term" value="P:methylation"/>
    <property type="evidence" value="ECO:0007669"/>
    <property type="project" value="UniProtKB-KW"/>
</dbReference>
<sequence>MFDLGGAWSWARELQVRALGAGGCAVDATLGGGGDAQALCELVGAQGVVYGFDIQPGAVERTRTRLEAAGLSARARLYCASHADMEQYVTGPVDVVVFNLGWLPGGDHTITTHVGSTLDALNAALRLIKPGGLITVCAYPGHAEGACELEAVTNWASALDGRTYQAMVRRYLNQPMNAPVLVAVTRTGRGATD</sequence>
<dbReference type="SUPFAM" id="SSF53335">
    <property type="entry name" value="S-adenosyl-L-methionine-dependent methyltransferases"/>
    <property type="match status" value="1"/>
</dbReference>
<dbReference type="AlphaFoldDB" id="A0A9D1LS94"/>
<keyword evidence="1" id="KW-0808">Transferase</keyword>
<protein>
    <submittedName>
        <fullName evidence="1">Class I SAM-dependent methyltransferase</fullName>
    </submittedName>
</protein>
<reference evidence="1" key="1">
    <citation type="submission" date="2020-10" db="EMBL/GenBank/DDBJ databases">
        <authorList>
            <person name="Gilroy R."/>
        </authorList>
    </citation>
    <scope>NUCLEOTIDE SEQUENCE</scope>
    <source>
        <strain evidence="1">ChiSxjej2B14-8506</strain>
    </source>
</reference>
<proteinExistence type="predicted"/>
<dbReference type="PANTHER" id="PTHR35276:SF1">
    <property type="entry name" value="TRNA (MNM(5)S(2)U34)-METHYLTRANSFERASE, CHLOROPLASTIC"/>
    <property type="match status" value="1"/>
</dbReference>
<evidence type="ECO:0000313" key="1">
    <source>
        <dbReference type="EMBL" id="HIU47010.1"/>
    </source>
</evidence>
<dbReference type="EMBL" id="DVNK01000043">
    <property type="protein sequence ID" value="HIU47010.1"/>
    <property type="molecule type" value="Genomic_DNA"/>
</dbReference>
<name>A0A9D1LS94_9FIRM</name>
<dbReference type="InterPro" id="IPR010719">
    <property type="entry name" value="MnmM_MeTrfase"/>
</dbReference>
<organism evidence="1 2">
    <name type="scientific">Candidatus Fimadaptatus faecigallinarum</name>
    <dbReference type="NCBI Taxonomy" id="2840814"/>
    <lineage>
        <taxon>Bacteria</taxon>
        <taxon>Bacillati</taxon>
        <taxon>Bacillota</taxon>
        <taxon>Clostridia</taxon>
        <taxon>Eubacteriales</taxon>
        <taxon>Candidatus Fimadaptatus</taxon>
    </lineage>
</organism>
<dbReference type="Proteomes" id="UP000824123">
    <property type="component" value="Unassembled WGS sequence"/>
</dbReference>
<dbReference type="Gene3D" id="3.40.50.150">
    <property type="entry name" value="Vaccinia Virus protein VP39"/>
    <property type="match status" value="1"/>
</dbReference>
<dbReference type="Pfam" id="PF06962">
    <property type="entry name" value="rRNA_methylase"/>
    <property type="match status" value="1"/>
</dbReference>
<comment type="caution">
    <text evidence="1">The sequence shown here is derived from an EMBL/GenBank/DDBJ whole genome shotgun (WGS) entry which is preliminary data.</text>
</comment>
<dbReference type="GO" id="GO:0008168">
    <property type="term" value="F:methyltransferase activity"/>
    <property type="evidence" value="ECO:0007669"/>
    <property type="project" value="UniProtKB-KW"/>
</dbReference>